<dbReference type="AlphaFoldDB" id="A0AA38T8Z1"/>
<reference evidence="2" key="1">
    <citation type="submission" date="2023-03" db="EMBL/GenBank/DDBJ databases">
        <title>Chromosome-scale reference genome and RAD-based genetic map of yellow starthistle (Centaurea solstitialis) reveal putative structural variation and QTLs associated with invader traits.</title>
        <authorList>
            <person name="Reatini B."/>
            <person name="Cang F.A."/>
            <person name="Jiang Q."/>
            <person name="Mckibben M.T.W."/>
            <person name="Barker M.S."/>
            <person name="Rieseberg L.H."/>
            <person name="Dlugosch K.M."/>
        </authorList>
    </citation>
    <scope>NUCLEOTIDE SEQUENCE</scope>
    <source>
        <strain evidence="2">CAN-66</strain>
        <tissue evidence="2">Leaf</tissue>
    </source>
</reference>
<sequence>MVRQRAKLKWGKEGDANSKLFHAACKLRERWNRIQGLNIKALSTLSDQVRNLIETSQRSSSHKENSRKTNAEAQASNQSNRKQNLIIHSLNIDNKSGLSSKNLISGEMREIQLAICSRFPKQLQRQKEIKNRFTLLKQSDDKNHRQNFSTDKRKNHDNNEWLEQSAHKKPYTH</sequence>
<feature type="region of interest" description="Disordered" evidence="1">
    <location>
        <begin position="136"/>
        <end position="173"/>
    </location>
</feature>
<feature type="compositionally biased region" description="Basic and acidic residues" evidence="1">
    <location>
        <begin position="61"/>
        <end position="70"/>
    </location>
</feature>
<dbReference type="EMBL" id="JARYMX010000003">
    <property type="protein sequence ID" value="KAJ9556574.1"/>
    <property type="molecule type" value="Genomic_DNA"/>
</dbReference>
<evidence type="ECO:0000256" key="1">
    <source>
        <dbReference type="SAM" id="MobiDB-lite"/>
    </source>
</evidence>
<evidence type="ECO:0000313" key="2">
    <source>
        <dbReference type="EMBL" id="KAJ9556574.1"/>
    </source>
</evidence>
<feature type="region of interest" description="Disordered" evidence="1">
    <location>
        <begin position="55"/>
        <end position="82"/>
    </location>
</feature>
<dbReference type="Proteomes" id="UP001172457">
    <property type="component" value="Chromosome 3"/>
</dbReference>
<feature type="compositionally biased region" description="Basic and acidic residues" evidence="1">
    <location>
        <begin position="138"/>
        <end position="159"/>
    </location>
</feature>
<evidence type="ECO:0000313" key="3">
    <source>
        <dbReference type="Proteomes" id="UP001172457"/>
    </source>
</evidence>
<protein>
    <submittedName>
        <fullName evidence="2">Uncharacterized protein</fullName>
    </submittedName>
</protein>
<keyword evidence="3" id="KW-1185">Reference proteome</keyword>
<accession>A0AA38T8Z1</accession>
<name>A0AA38T8Z1_9ASTR</name>
<comment type="caution">
    <text evidence="2">The sequence shown here is derived from an EMBL/GenBank/DDBJ whole genome shotgun (WGS) entry which is preliminary data.</text>
</comment>
<proteinExistence type="predicted"/>
<feature type="compositionally biased region" description="Polar residues" evidence="1">
    <location>
        <begin position="71"/>
        <end position="82"/>
    </location>
</feature>
<gene>
    <name evidence="2" type="ORF">OSB04_011188</name>
</gene>
<organism evidence="2 3">
    <name type="scientific">Centaurea solstitialis</name>
    <name type="common">yellow star-thistle</name>
    <dbReference type="NCBI Taxonomy" id="347529"/>
    <lineage>
        <taxon>Eukaryota</taxon>
        <taxon>Viridiplantae</taxon>
        <taxon>Streptophyta</taxon>
        <taxon>Embryophyta</taxon>
        <taxon>Tracheophyta</taxon>
        <taxon>Spermatophyta</taxon>
        <taxon>Magnoliopsida</taxon>
        <taxon>eudicotyledons</taxon>
        <taxon>Gunneridae</taxon>
        <taxon>Pentapetalae</taxon>
        <taxon>asterids</taxon>
        <taxon>campanulids</taxon>
        <taxon>Asterales</taxon>
        <taxon>Asteraceae</taxon>
        <taxon>Carduoideae</taxon>
        <taxon>Cardueae</taxon>
        <taxon>Centaureinae</taxon>
        <taxon>Centaurea</taxon>
    </lineage>
</organism>